<evidence type="ECO:0000313" key="6">
    <source>
        <dbReference type="Proteomes" id="UP000287144"/>
    </source>
</evidence>
<dbReference type="AlphaFoldDB" id="A0A428TEV9"/>
<dbReference type="PROSITE" id="PS50088">
    <property type="entry name" value="ANK_REPEAT"/>
    <property type="match status" value="8"/>
</dbReference>
<dbReference type="STRING" id="1325735.A0A428TEV9"/>
<dbReference type="Gene3D" id="1.25.40.20">
    <property type="entry name" value="Ankyrin repeat-containing domain"/>
    <property type="match status" value="3"/>
</dbReference>
<keyword evidence="2 3" id="KW-0040">ANK repeat</keyword>
<evidence type="ECO:0000256" key="2">
    <source>
        <dbReference type="ARBA" id="ARBA00023043"/>
    </source>
</evidence>
<comment type="caution">
    <text evidence="5">The sequence shown here is derived from an EMBL/GenBank/DDBJ whole genome shotgun (WGS) entry which is preliminary data.</text>
</comment>
<dbReference type="InterPro" id="IPR002110">
    <property type="entry name" value="Ankyrin_rpt"/>
</dbReference>
<keyword evidence="1" id="KW-0677">Repeat</keyword>
<keyword evidence="6" id="KW-1185">Reference proteome</keyword>
<feature type="repeat" description="ANK" evidence="3">
    <location>
        <begin position="315"/>
        <end position="347"/>
    </location>
</feature>
<dbReference type="GO" id="GO:0085020">
    <property type="term" value="P:protein K6-linked ubiquitination"/>
    <property type="evidence" value="ECO:0007669"/>
    <property type="project" value="TreeGrafter"/>
</dbReference>
<evidence type="ECO:0000259" key="4">
    <source>
        <dbReference type="Pfam" id="PF24883"/>
    </source>
</evidence>
<dbReference type="Pfam" id="PF24883">
    <property type="entry name" value="NPHP3_N"/>
    <property type="match status" value="1"/>
</dbReference>
<sequence length="618" mass="68794">MPWHTRNPGIRENCACVDTLRNEIKQDKDAACIYFYFHEGDDRSPPVARIWSTLLGQLLQHEGPKGVAEALKSKFNNSFRGSAPIHPLEYLKLFKAQASTFKTVYLVIDALDICTNGDDERTRHSIHQALKKLPHNIRVLFTSRSDSLTRDLGVSQKLQVTPNQSDIETYVKDRIDGDSVLHRVLEDTKHREDVVSRVSELTKTGGMFLLARLHMDNLSKQGTLADIKDALRRLPATSSLAFEASIRRILRTDNAFESDLAKHVLTWVREPNPVDANQRDPDGKSALYWAFCYERYPAVKLLIEHGADVNEKNVDGWTPLIEAVRNRNEDIVWLLIKMGAQVDQTDSKGWSPLLYAIENQSKNMVWLLIANKANVKPRNDKGMTLLHRACHGGRLKEVAFLLENGAETRSKDTAGFTALHYAVLRGWDEIVGLLASWGSVRGIIDEPDAKGNRAVMLATLRKSEAMVQALIDNGASCEDRDLTGLTPLHHAARLGFNKGLELLINEVGDVDLTDRKGFTAVHHAINSGMANADTIKLLKAGGADLEVQEHDGLTPLMLAVHLGRPSLTRQLLIQGANVHAKNGKGWTAMRLANASTSDHSTAKRILERALQGRLLGEY</sequence>
<feature type="repeat" description="ANK" evidence="3">
    <location>
        <begin position="516"/>
        <end position="550"/>
    </location>
</feature>
<dbReference type="InterPro" id="IPR036770">
    <property type="entry name" value="Ankyrin_rpt-contain_sf"/>
</dbReference>
<dbReference type="Pfam" id="PF12796">
    <property type="entry name" value="Ank_2"/>
    <property type="match status" value="2"/>
</dbReference>
<feature type="repeat" description="ANK" evidence="3">
    <location>
        <begin position="551"/>
        <end position="583"/>
    </location>
</feature>
<accession>A0A428TEV9</accession>
<dbReference type="PROSITE" id="PS50297">
    <property type="entry name" value="ANK_REP_REGION"/>
    <property type="match status" value="5"/>
</dbReference>
<evidence type="ECO:0000256" key="3">
    <source>
        <dbReference type="PROSITE-ProRule" id="PRU00023"/>
    </source>
</evidence>
<dbReference type="SMART" id="SM00248">
    <property type="entry name" value="ANK"/>
    <property type="match status" value="9"/>
</dbReference>
<feature type="repeat" description="ANK" evidence="3">
    <location>
        <begin position="282"/>
        <end position="314"/>
    </location>
</feature>
<feature type="repeat" description="ANK" evidence="3">
    <location>
        <begin position="483"/>
        <end position="515"/>
    </location>
</feature>
<reference evidence="5 6" key="1">
    <citation type="submission" date="2017-06" db="EMBL/GenBank/DDBJ databases">
        <title>Comparative genomic analysis of Ambrosia Fusariam Clade fungi.</title>
        <authorList>
            <person name="Stajich J.E."/>
            <person name="Carrillo J."/>
            <person name="Kijimoto T."/>
            <person name="Eskalen A."/>
            <person name="O'Donnell K."/>
            <person name="Kasson M."/>
        </authorList>
    </citation>
    <scope>NUCLEOTIDE SEQUENCE [LARGE SCALE GENOMIC DNA]</scope>
    <source>
        <strain evidence="5 6">NRRL62579</strain>
    </source>
</reference>
<dbReference type="Pfam" id="PF13637">
    <property type="entry name" value="Ank_4"/>
    <property type="match status" value="1"/>
</dbReference>
<proteinExistence type="predicted"/>
<dbReference type="PANTHER" id="PTHR24171:SF9">
    <property type="entry name" value="ANKYRIN REPEAT DOMAIN-CONTAINING PROTEIN 39"/>
    <property type="match status" value="1"/>
</dbReference>
<feature type="domain" description="Nephrocystin 3-like N-terminal" evidence="4">
    <location>
        <begin position="22"/>
        <end position="144"/>
    </location>
</feature>
<dbReference type="Proteomes" id="UP000287144">
    <property type="component" value="Unassembled WGS sequence"/>
</dbReference>
<dbReference type="SUPFAM" id="SSF48403">
    <property type="entry name" value="Ankyrin repeat"/>
    <property type="match status" value="1"/>
</dbReference>
<dbReference type="EMBL" id="NKCK01000092">
    <property type="protein sequence ID" value="RSM00596.1"/>
    <property type="molecule type" value="Genomic_DNA"/>
</dbReference>
<dbReference type="Pfam" id="PF00023">
    <property type="entry name" value="Ank"/>
    <property type="match status" value="1"/>
</dbReference>
<feature type="repeat" description="ANK" evidence="3">
    <location>
        <begin position="348"/>
        <end position="380"/>
    </location>
</feature>
<gene>
    <name evidence="5" type="ORF">CEP52_009035</name>
</gene>
<feature type="repeat" description="ANK" evidence="3">
    <location>
        <begin position="414"/>
        <end position="446"/>
    </location>
</feature>
<dbReference type="PANTHER" id="PTHR24171">
    <property type="entry name" value="ANKYRIN REPEAT DOMAIN-CONTAINING PROTEIN 39-RELATED"/>
    <property type="match status" value="1"/>
</dbReference>
<dbReference type="GO" id="GO:0004842">
    <property type="term" value="F:ubiquitin-protein transferase activity"/>
    <property type="evidence" value="ECO:0007669"/>
    <property type="project" value="TreeGrafter"/>
</dbReference>
<dbReference type="InterPro" id="IPR056884">
    <property type="entry name" value="NPHP3-like_N"/>
</dbReference>
<evidence type="ECO:0000256" key="1">
    <source>
        <dbReference type="ARBA" id="ARBA00022737"/>
    </source>
</evidence>
<evidence type="ECO:0000313" key="5">
    <source>
        <dbReference type="EMBL" id="RSM00596.1"/>
    </source>
</evidence>
<protein>
    <recommendedName>
        <fullName evidence="4">Nephrocystin 3-like N-terminal domain-containing protein</fullName>
    </recommendedName>
</protein>
<feature type="repeat" description="ANK" evidence="3">
    <location>
        <begin position="381"/>
        <end position="413"/>
    </location>
</feature>
<organism evidence="5 6">
    <name type="scientific">Fusarium oligoseptatum</name>
    <dbReference type="NCBI Taxonomy" id="2604345"/>
    <lineage>
        <taxon>Eukaryota</taxon>
        <taxon>Fungi</taxon>
        <taxon>Dikarya</taxon>
        <taxon>Ascomycota</taxon>
        <taxon>Pezizomycotina</taxon>
        <taxon>Sordariomycetes</taxon>
        <taxon>Hypocreomycetidae</taxon>
        <taxon>Hypocreales</taxon>
        <taxon>Nectriaceae</taxon>
        <taxon>Fusarium</taxon>
        <taxon>Fusarium solani species complex</taxon>
    </lineage>
</organism>
<name>A0A428TEV9_9HYPO</name>